<dbReference type="GO" id="GO:0062129">
    <property type="term" value="C:chitin-based extracellular matrix"/>
    <property type="evidence" value="ECO:0007669"/>
    <property type="project" value="TreeGrafter"/>
</dbReference>
<protein>
    <submittedName>
        <fullName evidence="4">Uncharacterized protein</fullName>
    </submittedName>
</protein>
<organism evidence="4 5">
    <name type="scientific">Ladona fulva</name>
    <name type="common">Scarce chaser dragonfly</name>
    <name type="synonym">Libellula fulva</name>
    <dbReference type="NCBI Taxonomy" id="123851"/>
    <lineage>
        <taxon>Eukaryota</taxon>
        <taxon>Metazoa</taxon>
        <taxon>Ecdysozoa</taxon>
        <taxon>Arthropoda</taxon>
        <taxon>Hexapoda</taxon>
        <taxon>Insecta</taxon>
        <taxon>Pterygota</taxon>
        <taxon>Palaeoptera</taxon>
        <taxon>Odonata</taxon>
        <taxon>Epiprocta</taxon>
        <taxon>Anisoptera</taxon>
        <taxon>Libelluloidea</taxon>
        <taxon>Libellulidae</taxon>
        <taxon>Ladona</taxon>
    </lineage>
</organism>
<dbReference type="Proteomes" id="UP000792457">
    <property type="component" value="Unassembled WGS sequence"/>
</dbReference>
<name>A0A8K0NXL6_LADFU</name>
<dbReference type="GO" id="GO:0008010">
    <property type="term" value="F:structural constituent of chitin-based larval cuticle"/>
    <property type="evidence" value="ECO:0007669"/>
    <property type="project" value="TreeGrafter"/>
</dbReference>
<evidence type="ECO:0000256" key="1">
    <source>
        <dbReference type="ARBA" id="ARBA00022460"/>
    </source>
</evidence>
<dbReference type="PROSITE" id="PS00233">
    <property type="entry name" value="CHIT_BIND_RR_1"/>
    <property type="match status" value="1"/>
</dbReference>
<dbReference type="AlphaFoldDB" id="A0A8K0NXL6"/>
<evidence type="ECO:0000256" key="2">
    <source>
        <dbReference type="PROSITE-ProRule" id="PRU00497"/>
    </source>
</evidence>
<keyword evidence="1 2" id="KW-0193">Cuticle</keyword>
<dbReference type="Pfam" id="PF00379">
    <property type="entry name" value="Chitin_bind_4"/>
    <property type="match status" value="1"/>
</dbReference>
<dbReference type="EMBL" id="KZ308163">
    <property type="protein sequence ID" value="KAG8223519.1"/>
    <property type="molecule type" value="Genomic_DNA"/>
</dbReference>
<evidence type="ECO:0000313" key="4">
    <source>
        <dbReference type="EMBL" id="KAG8223519.1"/>
    </source>
</evidence>
<dbReference type="PANTHER" id="PTHR10380:SF173">
    <property type="entry name" value="CUTICULAR PROTEIN 47EF, ISOFORM C-RELATED"/>
    <property type="match status" value="1"/>
</dbReference>
<evidence type="ECO:0000313" key="5">
    <source>
        <dbReference type="Proteomes" id="UP000792457"/>
    </source>
</evidence>
<comment type="caution">
    <text evidence="4">The sequence shown here is derived from an EMBL/GenBank/DDBJ whole genome shotgun (WGS) entry which is preliminary data.</text>
</comment>
<gene>
    <name evidence="4" type="ORF">J437_LFUL002569</name>
</gene>
<feature type="signal peptide" evidence="3">
    <location>
        <begin position="1"/>
        <end position="18"/>
    </location>
</feature>
<dbReference type="InterPro" id="IPR050468">
    <property type="entry name" value="Cuticle_Struct_Prot"/>
</dbReference>
<dbReference type="PANTHER" id="PTHR10380">
    <property type="entry name" value="CUTICLE PROTEIN"/>
    <property type="match status" value="1"/>
</dbReference>
<feature type="chain" id="PRO_5035426525" evidence="3">
    <location>
        <begin position="19"/>
        <end position="112"/>
    </location>
</feature>
<reference evidence="4" key="1">
    <citation type="submission" date="2013-04" db="EMBL/GenBank/DDBJ databases">
        <authorList>
            <person name="Qu J."/>
            <person name="Murali S.C."/>
            <person name="Bandaranaike D."/>
            <person name="Bellair M."/>
            <person name="Blankenburg K."/>
            <person name="Chao H."/>
            <person name="Dinh H."/>
            <person name="Doddapaneni H."/>
            <person name="Downs B."/>
            <person name="Dugan-Rocha S."/>
            <person name="Elkadiri S."/>
            <person name="Gnanaolivu R.D."/>
            <person name="Hernandez B."/>
            <person name="Javaid M."/>
            <person name="Jayaseelan J.C."/>
            <person name="Lee S."/>
            <person name="Li M."/>
            <person name="Ming W."/>
            <person name="Munidasa M."/>
            <person name="Muniz J."/>
            <person name="Nguyen L."/>
            <person name="Ongeri F."/>
            <person name="Osuji N."/>
            <person name="Pu L.-L."/>
            <person name="Puazo M."/>
            <person name="Qu C."/>
            <person name="Quiroz J."/>
            <person name="Raj R."/>
            <person name="Weissenberger G."/>
            <person name="Xin Y."/>
            <person name="Zou X."/>
            <person name="Han Y."/>
            <person name="Richards S."/>
            <person name="Worley K."/>
            <person name="Muzny D."/>
            <person name="Gibbs R."/>
        </authorList>
    </citation>
    <scope>NUCLEOTIDE SEQUENCE</scope>
    <source>
        <strain evidence="4">Sampled in the wild</strain>
    </source>
</reference>
<dbReference type="InterPro" id="IPR000618">
    <property type="entry name" value="Insect_cuticle"/>
</dbReference>
<dbReference type="InterPro" id="IPR031311">
    <property type="entry name" value="CHIT_BIND_RR_consensus"/>
</dbReference>
<dbReference type="PRINTS" id="PR00947">
    <property type="entry name" value="CUTICLE"/>
</dbReference>
<dbReference type="PROSITE" id="PS51155">
    <property type="entry name" value="CHIT_BIND_RR_2"/>
    <property type="match status" value="1"/>
</dbReference>
<reference evidence="4" key="2">
    <citation type="submission" date="2017-10" db="EMBL/GenBank/DDBJ databases">
        <title>Ladona fulva Genome sequencing and assembly.</title>
        <authorList>
            <person name="Murali S."/>
            <person name="Richards S."/>
            <person name="Bandaranaike D."/>
            <person name="Bellair M."/>
            <person name="Blankenburg K."/>
            <person name="Chao H."/>
            <person name="Dinh H."/>
            <person name="Doddapaneni H."/>
            <person name="Dugan-Rocha S."/>
            <person name="Elkadiri S."/>
            <person name="Gnanaolivu R."/>
            <person name="Hernandez B."/>
            <person name="Skinner E."/>
            <person name="Javaid M."/>
            <person name="Lee S."/>
            <person name="Li M."/>
            <person name="Ming W."/>
            <person name="Munidasa M."/>
            <person name="Muniz J."/>
            <person name="Nguyen L."/>
            <person name="Hughes D."/>
            <person name="Osuji N."/>
            <person name="Pu L.-L."/>
            <person name="Puazo M."/>
            <person name="Qu C."/>
            <person name="Quiroz J."/>
            <person name="Raj R."/>
            <person name="Weissenberger G."/>
            <person name="Xin Y."/>
            <person name="Zou X."/>
            <person name="Han Y."/>
            <person name="Worley K."/>
            <person name="Muzny D."/>
            <person name="Gibbs R."/>
        </authorList>
    </citation>
    <scope>NUCLEOTIDE SEQUENCE</scope>
    <source>
        <strain evidence="4">Sampled in the wild</strain>
    </source>
</reference>
<proteinExistence type="predicted"/>
<keyword evidence="5" id="KW-1185">Reference proteome</keyword>
<sequence>MEYSKVIILLGAVILVSALPQPQQPIPIVRSEQHLGVDGNYSYSYETGDGIRKEEVGHLKNAGEGEDKEAQVAEGQYSYTHPDGTVVNIQYIADEGGFRPVVKLAFSGRSRK</sequence>
<accession>A0A8K0NXL6</accession>
<keyword evidence="3" id="KW-0732">Signal</keyword>
<dbReference type="OrthoDB" id="6379191at2759"/>
<evidence type="ECO:0000256" key="3">
    <source>
        <dbReference type="SAM" id="SignalP"/>
    </source>
</evidence>